<evidence type="ECO:0000256" key="7">
    <source>
        <dbReference type="SAM" id="MobiDB-lite"/>
    </source>
</evidence>
<dbReference type="EMBL" id="MSZU01000114">
    <property type="protein sequence ID" value="OMP81946.1"/>
    <property type="molecule type" value="Genomic_DNA"/>
</dbReference>
<dbReference type="PROSITE" id="PS50850">
    <property type="entry name" value="MFS"/>
    <property type="match status" value="1"/>
</dbReference>
<feature type="transmembrane region" description="Helical" evidence="8">
    <location>
        <begin position="410"/>
        <end position="429"/>
    </location>
</feature>
<evidence type="ECO:0000313" key="10">
    <source>
        <dbReference type="EMBL" id="OMP81946.1"/>
    </source>
</evidence>
<dbReference type="InterPro" id="IPR011701">
    <property type="entry name" value="MFS"/>
</dbReference>
<evidence type="ECO:0000259" key="9">
    <source>
        <dbReference type="PROSITE" id="PS50850"/>
    </source>
</evidence>
<feature type="transmembrane region" description="Helical" evidence="8">
    <location>
        <begin position="441"/>
        <end position="461"/>
    </location>
</feature>
<feature type="region of interest" description="Disordered" evidence="7">
    <location>
        <begin position="1"/>
        <end position="21"/>
    </location>
</feature>
<dbReference type="Proteomes" id="UP000190776">
    <property type="component" value="Unassembled WGS sequence"/>
</dbReference>
<sequence>MASDSSKQDDNDKTKSAATVAKLGDNDSDEALKFLAAETTALTAGELSDVVDEKALVRKIDRMVIPLMWCCYCLQYLDKTLINYAAVMGLYDDASITTDQFSTLAWIFYASYLAFEFPHGYAMQRLPTAKYLGAMVSLWGTAVAATAACKTYGALVATRVLLGVFESAVAPALILVTGMWYKKREQPWRVGLWYLGTGVGTVVGALLSFGFQHYSSSTFNSWQIMFLVVGVVTVAVGILVMLLLPDNPMSSRLTHAEKIWAVERLRANQTGIENVRFKPAQARECFVDPQTWLLALATVASNIPNASTSSFQATIIKGFGYDSKTTALLSIPAGAIIIASILLATYAAGRFDQRGPCAIATQLTGVLGGCLVSSRSPFRQRDISRDSVRLTSSPSQIAFLPAENKVGRLIGIYIMNGIVAGLPLMYAYVSANIAGHTKKVTMNAVLLISFCLGNIIGPLTFRDGDEPEYMPAKIAIIVADIFSIMVIIVLRFYYVWENKRRDRLAVRHQENIEFLDLTDRENLEFRYSL</sequence>
<evidence type="ECO:0000256" key="1">
    <source>
        <dbReference type="ARBA" id="ARBA00004141"/>
    </source>
</evidence>
<keyword evidence="4 8" id="KW-1133">Transmembrane helix</keyword>
<evidence type="ECO:0000256" key="3">
    <source>
        <dbReference type="ARBA" id="ARBA00022692"/>
    </source>
</evidence>
<feature type="transmembrane region" description="Helical" evidence="8">
    <location>
        <begin position="160"/>
        <end position="180"/>
    </location>
</feature>
<keyword evidence="5 8" id="KW-0472">Membrane</keyword>
<feature type="transmembrane region" description="Helical" evidence="8">
    <location>
        <begin position="473"/>
        <end position="494"/>
    </location>
</feature>
<name>A0A1S8B3I2_9PEZI</name>
<feature type="transmembrane region" description="Helical" evidence="8">
    <location>
        <begin position="192"/>
        <end position="211"/>
    </location>
</feature>
<dbReference type="GO" id="GO:0016020">
    <property type="term" value="C:membrane"/>
    <property type="evidence" value="ECO:0007669"/>
    <property type="project" value="UniProtKB-SubCell"/>
</dbReference>
<evidence type="ECO:0000256" key="5">
    <source>
        <dbReference type="ARBA" id="ARBA00023136"/>
    </source>
</evidence>
<dbReference type="Gene3D" id="1.20.1250.20">
    <property type="entry name" value="MFS general substrate transporter like domains"/>
    <property type="match status" value="1"/>
</dbReference>
<feature type="domain" description="Major facilitator superfamily (MFS) profile" evidence="9">
    <location>
        <begin position="64"/>
        <end position="501"/>
    </location>
</feature>
<dbReference type="InterPro" id="IPR036259">
    <property type="entry name" value="MFS_trans_sf"/>
</dbReference>
<evidence type="ECO:0000256" key="2">
    <source>
        <dbReference type="ARBA" id="ARBA00022448"/>
    </source>
</evidence>
<dbReference type="Pfam" id="PF07690">
    <property type="entry name" value="MFS_1"/>
    <property type="match status" value="1"/>
</dbReference>
<keyword evidence="2" id="KW-0813">Transport</keyword>
<evidence type="ECO:0000256" key="6">
    <source>
        <dbReference type="ARBA" id="ARBA00037968"/>
    </source>
</evidence>
<dbReference type="SUPFAM" id="SSF103473">
    <property type="entry name" value="MFS general substrate transporter"/>
    <property type="match status" value="1"/>
</dbReference>
<comment type="caution">
    <text evidence="10">The sequence shown here is derived from an EMBL/GenBank/DDBJ whole genome shotgun (WGS) entry which is preliminary data.</text>
</comment>
<proteinExistence type="inferred from homology"/>
<evidence type="ECO:0000313" key="11">
    <source>
        <dbReference type="Proteomes" id="UP000190776"/>
    </source>
</evidence>
<dbReference type="PANTHER" id="PTHR43791:SF40">
    <property type="entry name" value="THIAMINE PATHWAY TRANSPORTER THI73"/>
    <property type="match status" value="1"/>
</dbReference>
<gene>
    <name evidence="10" type="ORF">BK809_0006255</name>
</gene>
<keyword evidence="3 8" id="KW-0812">Transmembrane</keyword>
<dbReference type="InterPro" id="IPR020846">
    <property type="entry name" value="MFS_dom"/>
</dbReference>
<evidence type="ECO:0000256" key="4">
    <source>
        <dbReference type="ARBA" id="ARBA00022989"/>
    </source>
</evidence>
<dbReference type="FunFam" id="1.20.1250.20:FF:000064">
    <property type="entry name" value="MFS allantoate transporter"/>
    <property type="match status" value="1"/>
</dbReference>
<evidence type="ECO:0000256" key="8">
    <source>
        <dbReference type="SAM" id="Phobius"/>
    </source>
</evidence>
<dbReference type="OrthoDB" id="6730379at2759"/>
<reference evidence="10 11" key="1">
    <citation type="submission" date="2017-01" db="EMBL/GenBank/DDBJ databases">
        <title>Draft genome sequence of Diplodia seriata F98.1, a fungal species involved in grapevine trunk diseases.</title>
        <authorList>
            <person name="Robert-Siegwald G."/>
            <person name="Vallet J."/>
            <person name="Abou-Mansour E."/>
            <person name="Xu J."/>
            <person name="Rey P."/>
            <person name="Bertsch C."/>
            <person name="Rego C."/>
            <person name="Larignon P."/>
            <person name="Fontaine F."/>
            <person name="Lebrun M.-H."/>
        </authorList>
    </citation>
    <scope>NUCLEOTIDE SEQUENCE [LARGE SCALE GENOMIC DNA]</scope>
    <source>
        <strain evidence="10 11">F98.1</strain>
    </source>
</reference>
<dbReference type="PANTHER" id="PTHR43791">
    <property type="entry name" value="PERMEASE-RELATED"/>
    <property type="match status" value="1"/>
</dbReference>
<protein>
    <submittedName>
        <fullName evidence="10">Thiamine pathway transporter THI73</fullName>
    </submittedName>
</protein>
<dbReference type="AlphaFoldDB" id="A0A1S8B3I2"/>
<accession>A0A1S8B3I2</accession>
<feature type="transmembrane region" description="Helical" evidence="8">
    <location>
        <begin position="327"/>
        <end position="348"/>
    </location>
</feature>
<feature type="compositionally biased region" description="Basic and acidic residues" evidence="7">
    <location>
        <begin position="1"/>
        <end position="15"/>
    </location>
</feature>
<feature type="transmembrane region" description="Helical" evidence="8">
    <location>
        <begin position="223"/>
        <end position="244"/>
    </location>
</feature>
<comment type="subcellular location">
    <subcellularLocation>
        <location evidence="1">Membrane</location>
        <topology evidence="1">Multi-pass membrane protein</topology>
    </subcellularLocation>
</comment>
<comment type="similarity">
    <text evidence="6">Belongs to the major facilitator superfamily. Allantoate permease family.</text>
</comment>
<dbReference type="GO" id="GO:0022857">
    <property type="term" value="F:transmembrane transporter activity"/>
    <property type="evidence" value="ECO:0007669"/>
    <property type="project" value="InterPro"/>
</dbReference>
<organism evidence="10 11">
    <name type="scientific">Diplodia seriata</name>
    <dbReference type="NCBI Taxonomy" id="420778"/>
    <lineage>
        <taxon>Eukaryota</taxon>
        <taxon>Fungi</taxon>
        <taxon>Dikarya</taxon>
        <taxon>Ascomycota</taxon>
        <taxon>Pezizomycotina</taxon>
        <taxon>Dothideomycetes</taxon>
        <taxon>Dothideomycetes incertae sedis</taxon>
        <taxon>Botryosphaeriales</taxon>
        <taxon>Botryosphaeriaceae</taxon>
        <taxon>Diplodia</taxon>
    </lineage>
</organism>